<dbReference type="PATRIC" id="fig|1301098.3.peg.2635"/>
<protein>
    <submittedName>
        <fullName evidence="1">Uncharacterized protein</fullName>
    </submittedName>
</protein>
<evidence type="ECO:0000313" key="2">
    <source>
        <dbReference type="Proteomes" id="UP000025241"/>
    </source>
</evidence>
<dbReference type="OrthoDB" id="8263000at2"/>
<dbReference type="EMBL" id="HG322950">
    <property type="protein sequence ID" value="CDF83974.1"/>
    <property type="molecule type" value="Genomic_DNA"/>
</dbReference>
<name>A0A024HH62_PSEKB</name>
<accession>A0A024HH62</accession>
<proteinExistence type="predicted"/>
<dbReference type="Proteomes" id="UP000025241">
    <property type="component" value="Chromosome I"/>
</dbReference>
<reference evidence="1 2" key="1">
    <citation type="submission" date="2013-03" db="EMBL/GenBank/DDBJ databases">
        <authorList>
            <person name="Linke B."/>
        </authorList>
    </citation>
    <scope>NUCLEOTIDE SEQUENCE [LARGE SCALE GENOMIC DNA]</scope>
    <source>
        <strain evidence="1 2">B13</strain>
    </source>
</reference>
<dbReference type="AlphaFoldDB" id="A0A024HH62"/>
<dbReference type="RefSeq" id="WP_043252286.1">
    <property type="nucleotide sequence ID" value="NZ_HG322950.1"/>
</dbReference>
<sequence>MPEASIPRQPQLAPAFDYSHLRAEGLGHLQRLSGLLWTDHNLHDPGITTLEILCYALTDLTYRTRFATVDLMTGPDGKMDPASLSGLAPAHEVLTTAPRTIFDYRRLLLRIEGLRNAWLDPMQNPAEPANYRLAEVPLYADCLADALSFEAKSAANQANHPVKLSGLYKVRVELEIDDLLGSMNESALLYQVRRGPLKGAVLAFDCADPAFLAGSIDFAAGLASLDSLSVSSTPGGFNATLNLTLDGGQTLTLKPCTLRVIEDRPRPDRPALNITAQAIRDVLLATSADDDLLPLFWRKQQRRVQSLDAVRCVLHANRGLCEDFLSIATVIPYRIGICADIEVTPDADLEQVQAQVFHAIEKYLSAPVRYRTLEEMLREGRQPDEIFNGPYVDFAFTCNGQPVFTKPGFITDEDLANSEQRRKVQASDIINLVVDIDGVEAISNLQLRVYGSDGQPVGNAVKWTLAVPADHQPVFYTEGSKLLFHKAGIPYRAQVTEFQRTLDYLRGLDRRELYVPPDQVLPVPLGRWRNTDAFYSVQHDFPATYKIGTARISPTEGAEGVEGPEAAKLIAARIAKARQLKGYLTFFDQILADYLGQLANLRRLYSLDKTLDRTWFSPPLSGIAGSLDEFDSEFYIDATLADDIARVRLNETEEGFLERRNRVLDHLIARFAERFADYALLSFRLSGDRLKTSDQLIEDKIDFLAEYPRLSRERGQAANIRPEDPARVWDSDNISGLERRAGRLLGIDDLTRRDLHCAGHFDKLFRTLKVGDAFQVVIRNAGNQLLFASEETFADTDAALAAAAAVYPGLREESAFEIAETQGATTFTLRIVSGPTPLTHRTAFDTEADAYQAARAIVDRYDEILASDLCNSEGMHLIEHILLRPFAKGDELLQVCLDENCRFCGEQDPYSFRVSVVLPYWPQRFRNLNFRSLLERTMREEAPAHVQVKICWIGQRQMIELDAAYHAWLDAKAAPGPDHAQVSDTARKLIEILESLATVYPAASLHDCDAGEEQPIVRLGSTALGIF</sequence>
<gene>
    <name evidence="1" type="ORF">PKB_2627</name>
</gene>
<reference evidence="1 2" key="2">
    <citation type="submission" date="2014-05" db="EMBL/GenBank/DDBJ databases">
        <title>Genome sequence of the 3-chlorobenzoate degrading bacterium Pseudomonas knackmussii B13 shows multiple evidence for horizontal gene transfer.</title>
        <authorList>
            <person name="Miyazaki R."/>
            <person name="Bertelli C."/>
            <person name="Falquet L."/>
            <person name="Robinson-Rechavi M."/>
            <person name="Gharib W."/>
            <person name="Roy S."/>
            <person name="Van der Meer J.R."/>
        </authorList>
    </citation>
    <scope>NUCLEOTIDE SEQUENCE [LARGE SCALE GENOMIC DNA]</scope>
    <source>
        <strain evidence="1 2">B13</strain>
    </source>
</reference>
<dbReference type="KEGG" id="pkc:PKB_2627"/>
<dbReference type="eggNOG" id="COG3422">
    <property type="taxonomic scope" value="Bacteria"/>
</dbReference>
<dbReference type="HOGENOM" id="CLU_007876_0_0_6"/>
<dbReference type="STRING" id="1301098.PKB_2627"/>
<evidence type="ECO:0000313" key="1">
    <source>
        <dbReference type="EMBL" id="CDF83974.1"/>
    </source>
</evidence>
<keyword evidence="2" id="KW-1185">Reference proteome</keyword>
<organism evidence="1 2">
    <name type="scientific">Pseudomonas knackmussii (strain DSM 6978 / CCUG 54928 / LMG 23759 / B13)</name>
    <dbReference type="NCBI Taxonomy" id="1301098"/>
    <lineage>
        <taxon>Bacteria</taxon>
        <taxon>Pseudomonadati</taxon>
        <taxon>Pseudomonadota</taxon>
        <taxon>Gammaproteobacteria</taxon>
        <taxon>Pseudomonadales</taxon>
        <taxon>Pseudomonadaceae</taxon>
        <taxon>Pseudomonas</taxon>
    </lineage>
</organism>